<dbReference type="SUPFAM" id="SSF53474">
    <property type="entry name" value="alpha/beta-Hydrolases"/>
    <property type="match status" value="1"/>
</dbReference>
<evidence type="ECO:0000313" key="4">
    <source>
        <dbReference type="EMBL" id="MDJ1479288.1"/>
    </source>
</evidence>
<dbReference type="InterPro" id="IPR002469">
    <property type="entry name" value="Peptidase_S9B_N"/>
</dbReference>
<comment type="caution">
    <text evidence="4">The sequence shown here is derived from an EMBL/GenBank/DDBJ whole genome shotgun (WGS) entry which is preliminary data.</text>
</comment>
<proteinExistence type="predicted"/>
<feature type="domain" description="Peptidase S9 prolyl oligopeptidase catalytic" evidence="2">
    <location>
        <begin position="534"/>
        <end position="730"/>
    </location>
</feature>
<dbReference type="GO" id="GO:0008239">
    <property type="term" value="F:dipeptidyl-peptidase activity"/>
    <property type="evidence" value="ECO:0007669"/>
    <property type="project" value="TreeGrafter"/>
</dbReference>
<evidence type="ECO:0000259" key="3">
    <source>
        <dbReference type="Pfam" id="PF00930"/>
    </source>
</evidence>
<dbReference type="Pfam" id="PF00930">
    <property type="entry name" value="DPPIV_N"/>
    <property type="match status" value="1"/>
</dbReference>
<dbReference type="InterPro" id="IPR001375">
    <property type="entry name" value="Peptidase_S9_cat"/>
</dbReference>
<accession>A0AAE3QMC8</accession>
<dbReference type="EMBL" id="JASJOS010000001">
    <property type="protein sequence ID" value="MDJ1479288.1"/>
    <property type="molecule type" value="Genomic_DNA"/>
</dbReference>
<organism evidence="4 5">
    <name type="scientific">Xanthocytophaga flava</name>
    <dbReference type="NCBI Taxonomy" id="3048013"/>
    <lineage>
        <taxon>Bacteria</taxon>
        <taxon>Pseudomonadati</taxon>
        <taxon>Bacteroidota</taxon>
        <taxon>Cytophagia</taxon>
        <taxon>Cytophagales</taxon>
        <taxon>Rhodocytophagaceae</taxon>
        <taxon>Xanthocytophaga</taxon>
    </lineage>
</organism>
<dbReference type="Gene3D" id="3.40.50.1820">
    <property type="entry name" value="alpha/beta hydrolase"/>
    <property type="match status" value="1"/>
</dbReference>
<dbReference type="AlphaFoldDB" id="A0AAE3QMC8"/>
<protein>
    <submittedName>
        <fullName evidence="4">S9 family peptidase</fullName>
    </submittedName>
</protein>
<dbReference type="RefSeq" id="WP_313975342.1">
    <property type="nucleotide sequence ID" value="NZ_JASJOS010000001.1"/>
</dbReference>
<dbReference type="Gene3D" id="2.140.10.30">
    <property type="entry name" value="Dipeptidylpeptidase IV, N-terminal domain"/>
    <property type="match status" value="1"/>
</dbReference>
<dbReference type="SUPFAM" id="SSF82171">
    <property type="entry name" value="DPP6 N-terminal domain-like"/>
    <property type="match status" value="1"/>
</dbReference>
<dbReference type="GO" id="GO:0008236">
    <property type="term" value="F:serine-type peptidase activity"/>
    <property type="evidence" value="ECO:0007669"/>
    <property type="project" value="InterPro"/>
</dbReference>
<dbReference type="PANTHER" id="PTHR11731">
    <property type="entry name" value="PROTEASE FAMILY S9B,C DIPEPTIDYL-PEPTIDASE IV-RELATED"/>
    <property type="match status" value="1"/>
</dbReference>
<dbReference type="PANTHER" id="PTHR11731:SF193">
    <property type="entry name" value="DIPEPTIDYL PEPTIDASE 9"/>
    <property type="match status" value="1"/>
</dbReference>
<evidence type="ECO:0000313" key="5">
    <source>
        <dbReference type="Proteomes" id="UP001241110"/>
    </source>
</evidence>
<dbReference type="Pfam" id="PF00326">
    <property type="entry name" value="Peptidase_S9"/>
    <property type="match status" value="1"/>
</dbReference>
<dbReference type="FunFam" id="3.40.50.1820:FF:000003">
    <property type="entry name" value="Dipeptidyl peptidase 4"/>
    <property type="match status" value="1"/>
</dbReference>
<keyword evidence="1" id="KW-0325">Glycoprotein</keyword>
<gene>
    <name evidence="4" type="ORF">QNI16_02255</name>
</gene>
<reference evidence="4" key="1">
    <citation type="submission" date="2023-05" db="EMBL/GenBank/DDBJ databases">
        <authorList>
            <person name="Zhang X."/>
        </authorList>
    </citation>
    <scope>NUCLEOTIDE SEQUENCE</scope>
    <source>
        <strain evidence="4">YF14B1</strain>
    </source>
</reference>
<dbReference type="Proteomes" id="UP001241110">
    <property type="component" value="Unassembled WGS sequence"/>
</dbReference>
<evidence type="ECO:0000256" key="1">
    <source>
        <dbReference type="ARBA" id="ARBA00023180"/>
    </source>
</evidence>
<evidence type="ECO:0000259" key="2">
    <source>
        <dbReference type="Pfam" id="PF00326"/>
    </source>
</evidence>
<dbReference type="InterPro" id="IPR029058">
    <property type="entry name" value="AB_hydrolase_fold"/>
</dbReference>
<feature type="domain" description="Dipeptidylpeptidase IV N-terminal" evidence="3">
    <location>
        <begin position="103"/>
        <end position="446"/>
    </location>
</feature>
<sequence>MRKPLFLPIVLLILFLFATENMLAQKAQLTIEDIFARPTFNPKGVQGVNWMKNGGFYTSLVQGEDGKATVVKYDVTTGTPVETLFQANVLGSQANSVDGYELSPNEDKLLIATERESIYRRSSKSVYYIYDLKTKQVTKLSSGGKQSNAAFSPDGSKVAFTRDNNLFIADLKAGTESAVTTDGKFNHIINGSTDWVYEEEFGFTQAFEWNADGTKVAYYTFNETEVPEYNMQVWGKLYPVDYRYKYPKAGEKNSVITISVFDLAKKLAVKVDIGTETDIYIPRINWTHNPNVLSVRRMNRLQNKLDILHADASTGKTTTILTETSNAYVDLEFTDHLTYLADGKHFIHASEQSGFKHLYLYDISGKLIRQITNGNWEVSNFLGLDEKKKLVYFTSTEVSPMERHLYSISLDGKAKKKLSVVKGTHRPNFSADFSYYLDSFSDANTPASVGLYTAPAGKLVKMLETNEALKSKLQQQDLTKKEFFQFTTPDNVTLNGWMMKPVSFDPSKKYPVFMFVYGGPGSQQVTDEWSLQSMWFQLLTQKGYIVACVDNRGTGARGTAFRQVTYANLGKYEVQDQIEGAKYLGKQSYVDAGRIGIHGWSYGGYMAALCMTVGADYFKMGISGAPVTTWRFYDSIYTERYLKRPQDNAAGYDDNSPVTHAGKLKGKFLLVHGTGDDNVHFQNSIALQQELINNGKQFETFVYPNQAHGVRGKSRIHLYNLMTNFILENL</sequence>
<dbReference type="GO" id="GO:0006508">
    <property type="term" value="P:proteolysis"/>
    <property type="evidence" value="ECO:0007669"/>
    <property type="project" value="InterPro"/>
</dbReference>
<dbReference type="InterPro" id="IPR050278">
    <property type="entry name" value="Serine_Prot_S9B/DPPIV"/>
</dbReference>
<name>A0AAE3QMC8_9BACT</name>